<accession>A0A7E4UP60</accession>
<sequence>MSPPASYDEPLVLLQAVAVVVKTADQDQLGVDLLGIKQLLRISQERESDDEVVPSCGTRSTTTDRLRGLPTRPRPPSGQSHW</sequence>
<reference evidence="3" key="2">
    <citation type="submission" date="2020-10" db="UniProtKB">
        <authorList>
            <consortium name="WormBaseParasite"/>
        </authorList>
    </citation>
    <scope>IDENTIFICATION</scope>
</reference>
<organism evidence="2 3">
    <name type="scientific">Panagrellus redivivus</name>
    <name type="common">Microworm</name>
    <dbReference type="NCBI Taxonomy" id="6233"/>
    <lineage>
        <taxon>Eukaryota</taxon>
        <taxon>Metazoa</taxon>
        <taxon>Ecdysozoa</taxon>
        <taxon>Nematoda</taxon>
        <taxon>Chromadorea</taxon>
        <taxon>Rhabditida</taxon>
        <taxon>Tylenchina</taxon>
        <taxon>Panagrolaimomorpha</taxon>
        <taxon>Panagrolaimoidea</taxon>
        <taxon>Panagrolaimidae</taxon>
        <taxon>Panagrellus</taxon>
    </lineage>
</organism>
<feature type="region of interest" description="Disordered" evidence="1">
    <location>
        <begin position="45"/>
        <end position="82"/>
    </location>
</feature>
<dbReference type="Proteomes" id="UP000492821">
    <property type="component" value="Unassembled WGS sequence"/>
</dbReference>
<evidence type="ECO:0000313" key="3">
    <source>
        <dbReference type="WBParaSite" id="Pan_g11111.t1"/>
    </source>
</evidence>
<dbReference type="AlphaFoldDB" id="A0A7E4UP60"/>
<protein>
    <submittedName>
        <fullName evidence="3">Uncharacterized protein</fullName>
    </submittedName>
</protein>
<name>A0A7E4UP60_PANRE</name>
<evidence type="ECO:0000313" key="2">
    <source>
        <dbReference type="Proteomes" id="UP000492821"/>
    </source>
</evidence>
<reference evidence="2" key="1">
    <citation type="journal article" date="2013" name="Genetics">
        <title>The draft genome and transcriptome of Panagrellus redivivus are shaped by the harsh demands of a free-living lifestyle.</title>
        <authorList>
            <person name="Srinivasan J."/>
            <person name="Dillman A.R."/>
            <person name="Macchietto M.G."/>
            <person name="Heikkinen L."/>
            <person name="Lakso M."/>
            <person name="Fracchia K.M."/>
            <person name="Antoshechkin I."/>
            <person name="Mortazavi A."/>
            <person name="Wong G."/>
            <person name="Sternberg P.W."/>
        </authorList>
    </citation>
    <scope>NUCLEOTIDE SEQUENCE [LARGE SCALE GENOMIC DNA]</scope>
    <source>
        <strain evidence="2">MT8872</strain>
    </source>
</reference>
<evidence type="ECO:0000256" key="1">
    <source>
        <dbReference type="SAM" id="MobiDB-lite"/>
    </source>
</evidence>
<keyword evidence="2" id="KW-1185">Reference proteome</keyword>
<dbReference type="WBParaSite" id="Pan_g11111.t1">
    <property type="protein sequence ID" value="Pan_g11111.t1"/>
    <property type="gene ID" value="Pan_g11111"/>
</dbReference>
<proteinExistence type="predicted"/>